<dbReference type="InParanoid" id="A0A194XPD0"/>
<proteinExistence type="predicted"/>
<dbReference type="Proteomes" id="UP000070700">
    <property type="component" value="Unassembled WGS sequence"/>
</dbReference>
<dbReference type="GeneID" id="28822551"/>
<reference evidence="2 3" key="1">
    <citation type="submission" date="2015-10" db="EMBL/GenBank/DDBJ databases">
        <title>Full genome of DAOMC 229536 Phialocephala scopiformis, a fungal endophyte of spruce producing the potent anti-insectan compound rugulosin.</title>
        <authorList>
            <consortium name="DOE Joint Genome Institute"/>
            <person name="Walker A.K."/>
            <person name="Frasz S.L."/>
            <person name="Seifert K.A."/>
            <person name="Miller J.D."/>
            <person name="Mondo S.J."/>
            <person name="Labutti K."/>
            <person name="Lipzen A."/>
            <person name="Dockter R."/>
            <person name="Kennedy M."/>
            <person name="Grigoriev I.V."/>
            <person name="Spatafora J.W."/>
        </authorList>
    </citation>
    <scope>NUCLEOTIDE SEQUENCE [LARGE SCALE GENOMIC DNA]</scope>
    <source>
        <strain evidence="2 3">CBS 120377</strain>
    </source>
</reference>
<accession>A0A194XPD0</accession>
<evidence type="ECO:0000313" key="2">
    <source>
        <dbReference type="EMBL" id="KUJ22021.1"/>
    </source>
</evidence>
<dbReference type="EMBL" id="KQ947407">
    <property type="protein sequence ID" value="KUJ22021.1"/>
    <property type="molecule type" value="Genomic_DNA"/>
</dbReference>
<dbReference type="RefSeq" id="XP_018076376.1">
    <property type="nucleotide sequence ID" value="XM_018212825.1"/>
</dbReference>
<keyword evidence="3" id="KW-1185">Reference proteome</keyword>
<organism evidence="2 3">
    <name type="scientific">Mollisia scopiformis</name>
    <name type="common">Conifer needle endophyte fungus</name>
    <name type="synonym">Phialocephala scopiformis</name>
    <dbReference type="NCBI Taxonomy" id="149040"/>
    <lineage>
        <taxon>Eukaryota</taxon>
        <taxon>Fungi</taxon>
        <taxon>Dikarya</taxon>
        <taxon>Ascomycota</taxon>
        <taxon>Pezizomycotina</taxon>
        <taxon>Leotiomycetes</taxon>
        <taxon>Helotiales</taxon>
        <taxon>Mollisiaceae</taxon>
        <taxon>Mollisia</taxon>
    </lineage>
</organism>
<dbReference type="AlphaFoldDB" id="A0A194XPD0"/>
<feature type="compositionally biased region" description="Low complexity" evidence="1">
    <location>
        <begin position="193"/>
        <end position="203"/>
    </location>
</feature>
<gene>
    <name evidence="2" type="ORF">LY89DRAFT_665166</name>
</gene>
<dbReference type="KEGG" id="psco:LY89DRAFT_665166"/>
<feature type="region of interest" description="Disordered" evidence="1">
    <location>
        <begin position="179"/>
        <end position="211"/>
    </location>
</feature>
<evidence type="ECO:0000313" key="3">
    <source>
        <dbReference type="Proteomes" id="UP000070700"/>
    </source>
</evidence>
<sequence length="211" mass="24480">MAPGGTNDTWYCCKASLREMYLPDKYKQEAVAVAQLHKFFWSGHSGEVMAEFPGRPQRMPRIIIEVRKDLSKKGHRRAYVGLSQFCHDNGDDLWYEVDDARWTHWQSGFSRDATSDHHCLPCRQFHQYNVWRLQRPDWDCLPLKNDVSDMDALAHNFEQMGKKDGKKRNATEAHFRKESVSNYQSGMHKKACTDTASEASTDDTFVKEDEA</sequence>
<name>A0A194XPD0_MOLSC</name>
<protein>
    <submittedName>
        <fullName evidence="2">Uncharacterized protein</fullName>
    </submittedName>
</protein>
<evidence type="ECO:0000256" key="1">
    <source>
        <dbReference type="SAM" id="MobiDB-lite"/>
    </source>
</evidence>